<dbReference type="PROSITE" id="PS50106">
    <property type="entry name" value="PDZ"/>
    <property type="match status" value="1"/>
</dbReference>
<reference evidence="4" key="3">
    <citation type="submission" date="2016-03" db="UniProtKB">
        <authorList>
            <consortium name="EnsemblProtists"/>
        </authorList>
    </citation>
    <scope>IDENTIFICATION</scope>
</reference>
<dbReference type="EMBL" id="JH992995">
    <property type="protein sequence ID" value="EKX46351.1"/>
    <property type="molecule type" value="Genomic_DNA"/>
</dbReference>
<evidence type="ECO:0000313" key="5">
    <source>
        <dbReference type="Proteomes" id="UP000011087"/>
    </source>
</evidence>
<dbReference type="RefSeq" id="XP_005833331.1">
    <property type="nucleotide sequence ID" value="XM_005833274.1"/>
</dbReference>
<name>L1JCX2_GUITC</name>
<keyword evidence="5" id="KW-1185">Reference proteome</keyword>
<dbReference type="InterPro" id="IPR001478">
    <property type="entry name" value="PDZ"/>
</dbReference>
<dbReference type="AlphaFoldDB" id="L1JCX2"/>
<dbReference type="HOGENOM" id="CLU_1809865_0_0_1"/>
<feature type="domain" description="PDZ" evidence="2">
    <location>
        <begin position="28"/>
        <end position="112"/>
    </location>
</feature>
<dbReference type="KEGG" id="gtt:GUITHDRAFT_152482"/>
<proteinExistence type="predicted"/>
<protein>
    <recommendedName>
        <fullName evidence="2">PDZ domain-containing protein</fullName>
    </recommendedName>
</protein>
<feature type="region of interest" description="Disordered" evidence="1">
    <location>
        <begin position="1"/>
        <end position="22"/>
    </location>
</feature>
<dbReference type="OrthoDB" id="66881at2759"/>
<gene>
    <name evidence="3" type="ORF">GUITHDRAFT_152482</name>
</gene>
<accession>L1JCX2</accession>
<reference evidence="3 5" key="1">
    <citation type="journal article" date="2012" name="Nature">
        <title>Algal genomes reveal evolutionary mosaicism and the fate of nucleomorphs.</title>
        <authorList>
            <consortium name="DOE Joint Genome Institute"/>
            <person name="Curtis B.A."/>
            <person name="Tanifuji G."/>
            <person name="Burki F."/>
            <person name="Gruber A."/>
            <person name="Irimia M."/>
            <person name="Maruyama S."/>
            <person name="Arias M.C."/>
            <person name="Ball S.G."/>
            <person name="Gile G.H."/>
            <person name="Hirakawa Y."/>
            <person name="Hopkins J.F."/>
            <person name="Kuo A."/>
            <person name="Rensing S.A."/>
            <person name="Schmutz J."/>
            <person name="Symeonidi A."/>
            <person name="Elias M."/>
            <person name="Eveleigh R.J."/>
            <person name="Herman E.K."/>
            <person name="Klute M.J."/>
            <person name="Nakayama T."/>
            <person name="Obornik M."/>
            <person name="Reyes-Prieto A."/>
            <person name="Armbrust E.V."/>
            <person name="Aves S.J."/>
            <person name="Beiko R.G."/>
            <person name="Coutinho P."/>
            <person name="Dacks J.B."/>
            <person name="Durnford D.G."/>
            <person name="Fast N.M."/>
            <person name="Green B.R."/>
            <person name="Grisdale C.J."/>
            <person name="Hempel F."/>
            <person name="Henrissat B."/>
            <person name="Hoppner M.P."/>
            <person name="Ishida K."/>
            <person name="Kim E."/>
            <person name="Koreny L."/>
            <person name="Kroth P.G."/>
            <person name="Liu Y."/>
            <person name="Malik S.B."/>
            <person name="Maier U.G."/>
            <person name="McRose D."/>
            <person name="Mock T."/>
            <person name="Neilson J.A."/>
            <person name="Onodera N.T."/>
            <person name="Poole A.M."/>
            <person name="Pritham E.J."/>
            <person name="Richards T.A."/>
            <person name="Rocap G."/>
            <person name="Roy S.W."/>
            <person name="Sarai C."/>
            <person name="Schaack S."/>
            <person name="Shirato S."/>
            <person name="Slamovits C.H."/>
            <person name="Spencer D.F."/>
            <person name="Suzuki S."/>
            <person name="Worden A.Z."/>
            <person name="Zauner S."/>
            <person name="Barry K."/>
            <person name="Bell C."/>
            <person name="Bharti A.K."/>
            <person name="Crow J.A."/>
            <person name="Grimwood J."/>
            <person name="Kramer R."/>
            <person name="Lindquist E."/>
            <person name="Lucas S."/>
            <person name="Salamov A."/>
            <person name="McFadden G.I."/>
            <person name="Lane C.E."/>
            <person name="Keeling P.J."/>
            <person name="Gray M.W."/>
            <person name="Grigoriev I.V."/>
            <person name="Archibald J.M."/>
        </authorList>
    </citation>
    <scope>NUCLEOTIDE SEQUENCE</scope>
    <source>
        <strain evidence="3 5">CCMP2712</strain>
    </source>
</reference>
<organism evidence="3">
    <name type="scientific">Guillardia theta (strain CCMP2712)</name>
    <name type="common">Cryptophyte</name>
    <dbReference type="NCBI Taxonomy" id="905079"/>
    <lineage>
        <taxon>Eukaryota</taxon>
        <taxon>Cryptophyceae</taxon>
        <taxon>Pyrenomonadales</taxon>
        <taxon>Geminigeraceae</taxon>
        <taxon>Guillardia</taxon>
    </lineage>
</organism>
<dbReference type="Gene3D" id="2.30.42.10">
    <property type="match status" value="1"/>
</dbReference>
<dbReference type="InterPro" id="IPR036034">
    <property type="entry name" value="PDZ_sf"/>
</dbReference>
<sequence length="143" mass="14948">MDMCSGGHEKKMLAKSSSTPKTHSAGIGAVFGVDASGAVFFNTAVPGSSCGDAAQQGKLKPGDILYAVDGFTVYKAPLNLVASKLLGPHGSRAKVTFMRGSEQITLDLERRMTGMQAAQKAVSQAKESSGLDKIRYAHETLGN</sequence>
<evidence type="ECO:0000313" key="4">
    <source>
        <dbReference type="EnsemblProtists" id="EKX46351"/>
    </source>
</evidence>
<dbReference type="GeneID" id="17303009"/>
<evidence type="ECO:0000259" key="2">
    <source>
        <dbReference type="PROSITE" id="PS50106"/>
    </source>
</evidence>
<dbReference type="EnsemblProtists" id="EKX46351">
    <property type="protein sequence ID" value="EKX46351"/>
    <property type="gene ID" value="GUITHDRAFT_152482"/>
</dbReference>
<evidence type="ECO:0000256" key="1">
    <source>
        <dbReference type="SAM" id="MobiDB-lite"/>
    </source>
</evidence>
<evidence type="ECO:0000313" key="3">
    <source>
        <dbReference type="EMBL" id="EKX46351.1"/>
    </source>
</evidence>
<reference evidence="5" key="2">
    <citation type="submission" date="2012-11" db="EMBL/GenBank/DDBJ databases">
        <authorList>
            <person name="Kuo A."/>
            <person name="Curtis B.A."/>
            <person name="Tanifuji G."/>
            <person name="Burki F."/>
            <person name="Gruber A."/>
            <person name="Irimia M."/>
            <person name="Maruyama S."/>
            <person name="Arias M.C."/>
            <person name="Ball S.G."/>
            <person name="Gile G.H."/>
            <person name="Hirakawa Y."/>
            <person name="Hopkins J.F."/>
            <person name="Rensing S.A."/>
            <person name="Schmutz J."/>
            <person name="Symeonidi A."/>
            <person name="Elias M."/>
            <person name="Eveleigh R.J."/>
            <person name="Herman E.K."/>
            <person name="Klute M.J."/>
            <person name="Nakayama T."/>
            <person name="Obornik M."/>
            <person name="Reyes-Prieto A."/>
            <person name="Armbrust E.V."/>
            <person name="Aves S.J."/>
            <person name="Beiko R.G."/>
            <person name="Coutinho P."/>
            <person name="Dacks J.B."/>
            <person name="Durnford D.G."/>
            <person name="Fast N.M."/>
            <person name="Green B.R."/>
            <person name="Grisdale C."/>
            <person name="Hempe F."/>
            <person name="Henrissat B."/>
            <person name="Hoppner M.P."/>
            <person name="Ishida K.-I."/>
            <person name="Kim E."/>
            <person name="Koreny L."/>
            <person name="Kroth P.G."/>
            <person name="Liu Y."/>
            <person name="Malik S.-B."/>
            <person name="Maier U.G."/>
            <person name="McRose D."/>
            <person name="Mock T."/>
            <person name="Neilson J.A."/>
            <person name="Onodera N.T."/>
            <person name="Poole A.M."/>
            <person name="Pritham E.J."/>
            <person name="Richards T.A."/>
            <person name="Rocap G."/>
            <person name="Roy S.W."/>
            <person name="Sarai C."/>
            <person name="Schaack S."/>
            <person name="Shirato S."/>
            <person name="Slamovits C.H."/>
            <person name="Spencer D.F."/>
            <person name="Suzuki S."/>
            <person name="Worden A.Z."/>
            <person name="Zauner S."/>
            <person name="Barry K."/>
            <person name="Bell C."/>
            <person name="Bharti A.K."/>
            <person name="Crow J.A."/>
            <person name="Grimwood J."/>
            <person name="Kramer R."/>
            <person name="Lindquist E."/>
            <person name="Lucas S."/>
            <person name="Salamov A."/>
            <person name="McFadden G.I."/>
            <person name="Lane C.E."/>
            <person name="Keeling P.J."/>
            <person name="Gray M.W."/>
            <person name="Grigoriev I.V."/>
            <person name="Archibald J.M."/>
        </authorList>
    </citation>
    <scope>NUCLEOTIDE SEQUENCE</scope>
    <source>
        <strain evidence="5">CCMP2712</strain>
    </source>
</reference>
<dbReference type="Proteomes" id="UP000011087">
    <property type="component" value="Unassembled WGS sequence"/>
</dbReference>
<dbReference type="SUPFAM" id="SSF50156">
    <property type="entry name" value="PDZ domain-like"/>
    <property type="match status" value="1"/>
</dbReference>
<dbReference type="PaxDb" id="55529-EKX46351"/>